<evidence type="ECO:0000259" key="7">
    <source>
        <dbReference type="Pfam" id="PF02055"/>
    </source>
</evidence>
<evidence type="ECO:0000313" key="11">
    <source>
        <dbReference type="Proteomes" id="UP000759131"/>
    </source>
</evidence>
<protein>
    <recommendedName>
        <fullName evidence="3 6">Glucosylceramidase</fullName>
        <ecNumber evidence="3 6">3.2.1.45</ecNumber>
    </recommendedName>
</protein>
<keyword evidence="6" id="KW-0326">Glycosidase</keyword>
<dbReference type="Proteomes" id="UP000759131">
    <property type="component" value="Unassembled WGS sequence"/>
</dbReference>
<dbReference type="AlphaFoldDB" id="A0A7R9LRI5"/>
<evidence type="ECO:0000259" key="8">
    <source>
        <dbReference type="Pfam" id="PF17189"/>
    </source>
</evidence>
<dbReference type="PANTHER" id="PTHR11069:SF23">
    <property type="entry name" value="LYSOSOMAL ACID GLUCOSYLCERAMIDASE"/>
    <property type="match status" value="1"/>
</dbReference>
<feature type="domain" description="Glycosyl hydrolase family 30 beta sandwich" evidence="8">
    <location>
        <begin position="88"/>
        <end position="150"/>
    </location>
</feature>
<dbReference type="Pfam" id="PF17189">
    <property type="entry name" value="Glyco_hydro_30C"/>
    <property type="match status" value="1"/>
</dbReference>
<dbReference type="EMBL" id="OC885964">
    <property type="protein sequence ID" value="CAD7644410.1"/>
    <property type="molecule type" value="Genomic_DNA"/>
</dbReference>
<dbReference type="SUPFAM" id="SSF51011">
    <property type="entry name" value="Glycosyl hydrolase domain"/>
    <property type="match status" value="1"/>
</dbReference>
<comment type="catalytic activity">
    <reaction evidence="1">
        <text>a beta-D-glucosyl-(1&lt;-&gt;1')-N-acylsphing-4-enine + H2O = an N-acylsphing-4-enine + D-glucose</text>
        <dbReference type="Rhea" id="RHEA:13269"/>
        <dbReference type="ChEBI" id="CHEBI:4167"/>
        <dbReference type="ChEBI" id="CHEBI:15377"/>
        <dbReference type="ChEBI" id="CHEBI:22801"/>
        <dbReference type="ChEBI" id="CHEBI:52639"/>
        <dbReference type="EC" id="3.2.1.45"/>
    </reaction>
    <physiologicalReaction direction="left-to-right" evidence="1">
        <dbReference type="Rhea" id="RHEA:13270"/>
    </physiologicalReaction>
</comment>
<accession>A0A7R9LRI5</accession>
<dbReference type="GO" id="GO:0016020">
    <property type="term" value="C:membrane"/>
    <property type="evidence" value="ECO:0007669"/>
    <property type="project" value="GOC"/>
</dbReference>
<dbReference type="OrthoDB" id="2160638at2759"/>
<dbReference type="SUPFAM" id="SSF51445">
    <property type="entry name" value="(Trans)glycosidases"/>
    <property type="match status" value="1"/>
</dbReference>
<keyword evidence="6" id="KW-0746">Sphingolipid metabolism</keyword>
<dbReference type="InterPro" id="IPR033452">
    <property type="entry name" value="GH30_C"/>
</dbReference>
<dbReference type="GO" id="GO:0004348">
    <property type="term" value="F:glucosylceramidase activity"/>
    <property type="evidence" value="ECO:0007669"/>
    <property type="project" value="UniProtKB-EC"/>
</dbReference>
<dbReference type="InterPro" id="IPR017853">
    <property type="entry name" value="GH"/>
</dbReference>
<keyword evidence="4" id="KW-0732">Signal</keyword>
<evidence type="ECO:0000313" key="9">
    <source>
        <dbReference type="EMBL" id="CAD7644410.1"/>
    </source>
</evidence>
<dbReference type="GO" id="GO:0006680">
    <property type="term" value="P:glucosylceramide catabolic process"/>
    <property type="evidence" value="ECO:0007669"/>
    <property type="project" value="TreeGrafter"/>
</dbReference>
<gene>
    <name evidence="9" type="ORF">OSB1V03_LOCUS20038</name>
    <name evidence="10" type="ORF">OSB1V03_LOCUS21046</name>
</gene>
<evidence type="ECO:0000313" key="10">
    <source>
        <dbReference type="EMBL" id="CAD7646580.1"/>
    </source>
</evidence>
<feature type="domain" description="Glycosyl hydrolase family 30 TIM-barrel" evidence="7">
    <location>
        <begin position="12"/>
        <end position="85"/>
    </location>
</feature>
<reference evidence="10" key="1">
    <citation type="submission" date="2020-11" db="EMBL/GenBank/DDBJ databases">
        <authorList>
            <person name="Tran Van P."/>
        </authorList>
    </citation>
    <scope>NUCLEOTIDE SEQUENCE</scope>
</reference>
<evidence type="ECO:0000256" key="3">
    <source>
        <dbReference type="ARBA" id="ARBA00012658"/>
    </source>
</evidence>
<proteinExistence type="inferred from homology"/>
<evidence type="ECO:0000256" key="4">
    <source>
        <dbReference type="ARBA" id="ARBA00022729"/>
    </source>
</evidence>
<evidence type="ECO:0000256" key="5">
    <source>
        <dbReference type="ARBA" id="ARBA00022801"/>
    </source>
</evidence>
<keyword evidence="11" id="KW-1185">Reference proteome</keyword>
<dbReference type="PANTHER" id="PTHR11069">
    <property type="entry name" value="GLUCOSYLCERAMIDASE"/>
    <property type="match status" value="1"/>
</dbReference>
<dbReference type="EMBL" id="CAJPIZ010037261">
    <property type="protein sequence ID" value="CAG2121100.1"/>
    <property type="molecule type" value="Genomic_DNA"/>
</dbReference>
<dbReference type="EC" id="3.2.1.45" evidence="3 6"/>
<keyword evidence="5 6" id="KW-0378">Hydrolase</keyword>
<dbReference type="Pfam" id="PF02055">
    <property type="entry name" value="Glyco_hydro_30"/>
    <property type="match status" value="1"/>
</dbReference>
<comment type="similarity">
    <text evidence="2 6">Belongs to the glycosyl hydrolase 30 family.</text>
</comment>
<dbReference type="InterPro" id="IPR033453">
    <property type="entry name" value="Glyco_hydro_30_TIM-barrel"/>
</dbReference>
<sequence>MNTESSYCCNVLGSWEQSKAYSRDIIQDFNHLVAGYMGWNMLLDTKGGPRWCGGKADAPITVADNHQEYYKTAAFYTLGHFSKFIVPDSVKIGLKEDGQHRDVASTAFQRPDGGIVVVIYNESDDNVELTIKEGNNHLTHNLKPHSLQTYIYYNN</sequence>
<dbReference type="Gene3D" id="3.20.20.80">
    <property type="entry name" value="Glycosidases"/>
    <property type="match status" value="1"/>
</dbReference>
<organism evidence="10">
    <name type="scientific">Medioppia subpectinata</name>
    <dbReference type="NCBI Taxonomy" id="1979941"/>
    <lineage>
        <taxon>Eukaryota</taxon>
        <taxon>Metazoa</taxon>
        <taxon>Ecdysozoa</taxon>
        <taxon>Arthropoda</taxon>
        <taxon>Chelicerata</taxon>
        <taxon>Arachnida</taxon>
        <taxon>Acari</taxon>
        <taxon>Acariformes</taxon>
        <taxon>Sarcoptiformes</taxon>
        <taxon>Oribatida</taxon>
        <taxon>Brachypylina</taxon>
        <taxon>Oppioidea</taxon>
        <taxon>Oppiidae</taxon>
        <taxon>Medioppia</taxon>
    </lineage>
</organism>
<evidence type="ECO:0000256" key="6">
    <source>
        <dbReference type="RuleBase" id="RU361188"/>
    </source>
</evidence>
<keyword evidence="6" id="KW-0443">Lipid metabolism</keyword>
<name>A0A7R9LRI5_9ACAR</name>
<dbReference type="EMBL" id="CAJPIZ010031389">
    <property type="protein sequence ID" value="CAG2120091.1"/>
    <property type="molecule type" value="Genomic_DNA"/>
</dbReference>
<evidence type="ECO:0000256" key="2">
    <source>
        <dbReference type="ARBA" id="ARBA00005382"/>
    </source>
</evidence>
<dbReference type="InterPro" id="IPR001139">
    <property type="entry name" value="Glyco_hydro_30"/>
</dbReference>
<evidence type="ECO:0000256" key="1">
    <source>
        <dbReference type="ARBA" id="ARBA00001013"/>
    </source>
</evidence>
<dbReference type="EMBL" id="OC891836">
    <property type="protein sequence ID" value="CAD7646580.1"/>
    <property type="molecule type" value="Genomic_DNA"/>
</dbReference>